<dbReference type="RefSeq" id="WP_149400420.1">
    <property type="nucleotide sequence ID" value="NZ_BIXY01000009.1"/>
</dbReference>
<evidence type="ECO:0000256" key="3">
    <source>
        <dbReference type="ARBA" id="ARBA00022679"/>
    </source>
</evidence>
<dbReference type="GO" id="GO:0032259">
    <property type="term" value="P:methylation"/>
    <property type="evidence" value="ECO:0007669"/>
    <property type="project" value="UniProtKB-KW"/>
</dbReference>
<proteinExistence type="predicted"/>
<dbReference type="PANTHER" id="PTHR33841:SF1">
    <property type="entry name" value="DNA METHYLTRANSFERASE A"/>
    <property type="match status" value="1"/>
</dbReference>
<feature type="domain" description="Type II methyltransferase M.TaqI-like" evidence="6">
    <location>
        <begin position="415"/>
        <end position="580"/>
    </location>
</feature>
<keyword evidence="2" id="KW-0489">Methyltransferase</keyword>
<evidence type="ECO:0000256" key="5">
    <source>
        <dbReference type="ARBA" id="ARBA00047942"/>
    </source>
</evidence>
<dbReference type="EMBL" id="BIXY01000009">
    <property type="protein sequence ID" value="GCF07397.1"/>
    <property type="molecule type" value="Genomic_DNA"/>
</dbReference>
<reference evidence="7 8" key="1">
    <citation type="submission" date="2019-01" db="EMBL/GenBank/DDBJ databases">
        <title>Draft genome sequence of Dictyobacter sp. Uno17.</title>
        <authorList>
            <person name="Wang C.M."/>
            <person name="Zheng Y."/>
            <person name="Sakai Y."/>
            <person name="Abe K."/>
            <person name="Yokota A."/>
            <person name="Yabe S."/>
        </authorList>
    </citation>
    <scope>NUCLEOTIDE SEQUENCE [LARGE SCALE GENOMIC DNA]</scope>
    <source>
        <strain evidence="7 8">Uno17</strain>
    </source>
</reference>
<name>A0A5A5T7L2_9CHLR</name>
<dbReference type="InterPro" id="IPR002052">
    <property type="entry name" value="DNA_methylase_N6_adenine_CS"/>
</dbReference>
<dbReference type="InterPro" id="IPR029063">
    <property type="entry name" value="SAM-dependent_MTases_sf"/>
</dbReference>
<protein>
    <recommendedName>
        <fullName evidence="1">site-specific DNA-methyltransferase (adenine-specific)</fullName>
        <ecNumber evidence="1">2.1.1.72</ecNumber>
    </recommendedName>
</protein>
<dbReference type="AlphaFoldDB" id="A0A5A5T7L2"/>
<evidence type="ECO:0000313" key="8">
    <source>
        <dbReference type="Proteomes" id="UP000322530"/>
    </source>
</evidence>
<keyword evidence="3" id="KW-0808">Transferase</keyword>
<keyword evidence="8" id="KW-1185">Reference proteome</keyword>
<evidence type="ECO:0000313" key="7">
    <source>
        <dbReference type="EMBL" id="GCF07397.1"/>
    </source>
</evidence>
<dbReference type="GO" id="GO:0006304">
    <property type="term" value="P:DNA modification"/>
    <property type="evidence" value="ECO:0007669"/>
    <property type="project" value="InterPro"/>
</dbReference>
<accession>A0A5A5T7L2</accession>
<gene>
    <name evidence="7" type="ORF">KDI_09610</name>
</gene>
<dbReference type="Pfam" id="PF07669">
    <property type="entry name" value="Eco57I"/>
    <property type="match status" value="1"/>
</dbReference>
<dbReference type="GO" id="GO:0003676">
    <property type="term" value="F:nucleic acid binding"/>
    <property type="evidence" value="ECO:0007669"/>
    <property type="project" value="InterPro"/>
</dbReference>
<dbReference type="GO" id="GO:0009007">
    <property type="term" value="F:site-specific DNA-methyltransferase (adenine-specific) activity"/>
    <property type="evidence" value="ECO:0007669"/>
    <property type="project" value="UniProtKB-EC"/>
</dbReference>
<organism evidence="7 8">
    <name type="scientific">Dictyobacter arantiisoli</name>
    <dbReference type="NCBI Taxonomy" id="2014874"/>
    <lineage>
        <taxon>Bacteria</taxon>
        <taxon>Bacillati</taxon>
        <taxon>Chloroflexota</taxon>
        <taxon>Ktedonobacteria</taxon>
        <taxon>Ktedonobacterales</taxon>
        <taxon>Dictyobacteraceae</taxon>
        <taxon>Dictyobacter</taxon>
    </lineage>
</organism>
<sequence length="867" mass="100640">MTRSSHTHYFPFSAEQQSKRFYHHYKSEHSLLLSQFHGATEGADYYAYTTLLLSRLIFLFFLQARGWLDNDKHYLSHHLQSMQQSLDPNCFYRECLLPLFCALYEGNKLIEDQSSPLGSLPMLALPLFQPVALELRHPQLVLSNTTFRHLFVLLDSQQWQLDTQTLPGQDTLQPSVLAYIFEHQSDQKQTGTYYTQEDIATYIANATILPRLFAMVAEELLDAPDMHASYWHLLSDNPDRYIHAALRQETYLPEETAREYTLRQRRYHTLLAQLQSGSVHCIADFITYNLDLQRFTLDILMTSQQLDFLLIFFKMLERITVLDPTCGSGAFLVAAMEILRSLYMLCIERIEIFLAEASLPAMTTMSEHEISSQQRQANHQQNVANETQLACQAMIARINRYVTRQYFILHTIITHNLYGVDLSAEAIIHCQLRLYMALLASVEYSKDILPFSHLHFNIYEGNALVRTAEQAQATSEEQALFQWQHTFTAVFQKGGFDVIIGNPPYLEYSKIKQIYLIQGYEEKSCGNIYAAIVERSLTLCQDNTGYLGLIVPISLCSSQRFEPLRQQLLNATSQLWLANFEIFPSRLFEGAFQRISIILAQHRAPNPQKQPSKHALYVTRTHRWYSAERIHLLPLLYYTQIQAVMHAPFVFPKVAAPCQETLLLKLVHNPEQTNIGNVIARQPTAHFIYYQEATNYWTKAICHVPFYKKNGVIMPPPHGRFLFLHDQQTAQTLMALLNSSLFYVWFTTYSDGFHLSHALVKNFPLPIDLLHSVELSQLAIQLESDMLRHARISTRNRKEKAQTGIEPGHQIEITEYHIHYSKAILDQIDEILARYYTFTQEELDFIIHYDSKHRIERQQRREQSCNK</sequence>
<keyword evidence="4" id="KW-0949">S-adenosyl-L-methionine</keyword>
<evidence type="ECO:0000256" key="4">
    <source>
        <dbReference type="ARBA" id="ARBA00022691"/>
    </source>
</evidence>
<dbReference type="Proteomes" id="UP000322530">
    <property type="component" value="Unassembled WGS sequence"/>
</dbReference>
<dbReference type="InterPro" id="IPR050953">
    <property type="entry name" value="N4_N6_ade-DNA_methylase"/>
</dbReference>
<dbReference type="InterPro" id="IPR011639">
    <property type="entry name" value="MethylTrfase_TaqI-like_dom"/>
</dbReference>
<dbReference type="Gene3D" id="3.40.50.150">
    <property type="entry name" value="Vaccinia Virus protein VP39"/>
    <property type="match status" value="1"/>
</dbReference>
<evidence type="ECO:0000256" key="1">
    <source>
        <dbReference type="ARBA" id="ARBA00011900"/>
    </source>
</evidence>
<dbReference type="EC" id="2.1.1.72" evidence="1"/>
<comment type="catalytic activity">
    <reaction evidence="5">
        <text>a 2'-deoxyadenosine in DNA + S-adenosyl-L-methionine = an N(6)-methyl-2'-deoxyadenosine in DNA + S-adenosyl-L-homocysteine + H(+)</text>
        <dbReference type="Rhea" id="RHEA:15197"/>
        <dbReference type="Rhea" id="RHEA-COMP:12418"/>
        <dbReference type="Rhea" id="RHEA-COMP:12419"/>
        <dbReference type="ChEBI" id="CHEBI:15378"/>
        <dbReference type="ChEBI" id="CHEBI:57856"/>
        <dbReference type="ChEBI" id="CHEBI:59789"/>
        <dbReference type="ChEBI" id="CHEBI:90615"/>
        <dbReference type="ChEBI" id="CHEBI:90616"/>
        <dbReference type="EC" id="2.1.1.72"/>
    </reaction>
</comment>
<comment type="caution">
    <text evidence="7">The sequence shown here is derived from an EMBL/GenBank/DDBJ whole genome shotgun (WGS) entry which is preliminary data.</text>
</comment>
<dbReference type="PANTHER" id="PTHR33841">
    <property type="entry name" value="DNA METHYLTRANSFERASE YEEA-RELATED"/>
    <property type="match status" value="1"/>
</dbReference>
<dbReference type="OrthoDB" id="9815272at2"/>
<dbReference type="SUPFAM" id="SSF53335">
    <property type="entry name" value="S-adenosyl-L-methionine-dependent methyltransferases"/>
    <property type="match status" value="1"/>
</dbReference>
<dbReference type="PROSITE" id="PS00092">
    <property type="entry name" value="N6_MTASE"/>
    <property type="match status" value="1"/>
</dbReference>
<evidence type="ECO:0000256" key="2">
    <source>
        <dbReference type="ARBA" id="ARBA00022603"/>
    </source>
</evidence>
<evidence type="ECO:0000259" key="6">
    <source>
        <dbReference type="Pfam" id="PF07669"/>
    </source>
</evidence>